<dbReference type="PROSITE" id="PS50294">
    <property type="entry name" value="WD_REPEATS_REGION"/>
    <property type="match status" value="11"/>
</dbReference>
<feature type="repeat" description="WD" evidence="6">
    <location>
        <begin position="1078"/>
        <end position="1119"/>
    </location>
</feature>
<feature type="repeat" description="WD" evidence="6">
    <location>
        <begin position="758"/>
        <end position="799"/>
    </location>
</feature>
<protein>
    <recommendedName>
        <fullName evidence="4">Mitochondrial division protein 1</fullName>
    </recommendedName>
</protein>
<dbReference type="PROSITE" id="PS00678">
    <property type="entry name" value="WD_REPEATS_1"/>
    <property type="match status" value="9"/>
</dbReference>
<feature type="domain" description="NACHT" evidence="7">
    <location>
        <begin position="298"/>
        <end position="517"/>
    </location>
</feature>
<dbReference type="InterPro" id="IPR056884">
    <property type="entry name" value="NPHP3-like_N"/>
</dbReference>
<dbReference type="InterPro" id="IPR036322">
    <property type="entry name" value="WD40_repeat_dom_sf"/>
</dbReference>
<dbReference type="SUPFAM" id="SSF50978">
    <property type="entry name" value="WD40 repeat-like"/>
    <property type="match status" value="1"/>
</dbReference>
<evidence type="ECO:0000256" key="4">
    <source>
        <dbReference type="ARBA" id="ARBA00039789"/>
    </source>
</evidence>
<proteinExistence type="inferred from homology"/>
<dbReference type="InterPro" id="IPR010730">
    <property type="entry name" value="HET"/>
</dbReference>
<dbReference type="InterPro" id="IPR007111">
    <property type="entry name" value="NACHT_NTPase"/>
</dbReference>
<dbReference type="Proteomes" id="UP000800036">
    <property type="component" value="Unassembled WGS sequence"/>
</dbReference>
<dbReference type="SUPFAM" id="SSF101898">
    <property type="entry name" value="NHL repeat"/>
    <property type="match status" value="1"/>
</dbReference>
<feature type="repeat" description="WD" evidence="6">
    <location>
        <begin position="926"/>
        <end position="967"/>
    </location>
</feature>
<dbReference type="InterPro" id="IPR015943">
    <property type="entry name" value="WD40/YVTN_repeat-like_dom_sf"/>
</dbReference>
<dbReference type="PROSITE" id="PS50082">
    <property type="entry name" value="WD_REPEATS_2"/>
    <property type="match status" value="11"/>
</dbReference>
<accession>A0A6A5UJA4</accession>
<dbReference type="Pfam" id="PF24883">
    <property type="entry name" value="NPHP3_N"/>
    <property type="match status" value="1"/>
</dbReference>
<dbReference type="SMART" id="SM00320">
    <property type="entry name" value="WD40"/>
    <property type="match status" value="11"/>
</dbReference>
<dbReference type="FunFam" id="3.40.50.300:FF:001638">
    <property type="entry name" value="NACHT and WD40 domain protein"/>
    <property type="match status" value="1"/>
</dbReference>
<evidence type="ECO:0000256" key="2">
    <source>
        <dbReference type="ARBA" id="ARBA00022737"/>
    </source>
</evidence>
<dbReference type="InterPro" id="IPR019775">
    <property type="entry name" value="WD40_repeat_CS"/>
</dbReference>
<feature type="repeat" description="WD" evidence="6">
    <location>
        <begin position="1010"/>
        <end position="1051"/>
    </location>
</feature>
<dbReference type="Pfam" id="PF06985">
    <property type="entry name" value="HET"/>
    <property type="match status" value="1"/>
</dbReference>
<dbReference type="PRINTS" id="PR00320">
    <property type="entry name" value="GPROTEINBRPT"/>
</dbReference>
<feature type="repeat" description="WD" evidence="6">
    <location>
        <begin position="1162"/>
        <end position="1202"/>
    </location>
</feature>
<dbReference type="SUPFAM" id="SSF69322">
    <property type="entry name" value="Tricorn protease domain 2"/>
    <property type="match status" value="1"/>
</dbReference>
<evidence type="ECO:0000256" key="5">
    <source>
        <dbReference type="ARBA" id="ARBA00043913"/>
    </source>
</evidence>
<feature type="repeat" description="WD" evidence="6">
    <location>
        <begin position="884"/>
        <end position="925"/>
    </location>
</feature>
<evidence type="ECO:0000256" key="1">
    <source>
        <dbReference type="ARBA" id="ARBA00022574"/>
    </source>
</evidence>
<keyword evidence="2" id="KW-0677">Repeat</keyword>
<dbReference type="OrthoDB" id="538223at2759"/>
<reference evidence="8" key="1">
    <citation type="journal article" date="2020" name="Stud. Mycol.">
        <title>101 Dothideomycetes genomes: a test case for predicting lifestyles and emergence of pathogens.</title>
        <authorList>
            <person name="Haridas S."/>
            <person name="Albert R."/>
            <person name="Binder M."/>
            <person name="Bloem J."/>
            <person name="Labutti K."/>
            <person name="Salamov A."/>
            <person name="Andreopoulos B."/>
            <person name="Baker S."/>
            <person name="Barry K."/>
            <person name="Bills G."/>
            <person name="Bluhm B."/>
            <person name="Cannon C."/>
            <person name="Castanera R."/>
            <person name="Culley D."/>
            <person name="Daum C."/>
            <person name="Ezra D."/>
            <person name="Gonzalez J."/>
            <person name="Henrissat B."/>
            <person name="Kuo A."/>
            <person name="Liang C."/>
            <person name="Lipzen A."/>
            <person name="Lutzoni F."/>
            <person name="Magnuson J."/>
            <person name="Mondo S."/>
            <person name="Nolan M."/>
            <person name="Ohm R."/>
            <person name="Pangilinan J."/>
            <person name="Park H.-J."/>
            <person name="Ramirez L."/>
            <person name="Alfaro M."/>
            <person name="Sun H."/>
            <person name="Tritt A."/>
            <person name="Yoshinaga Y."/>
            <person name="Zwiers L.-H."/>
            <person name="Turgeon B."/>
            <person name="Goodwin S."/>
            <person name="Spatafora J."/>
            <person name="Crous P."/>
            <person name="Grigoriev I."/>
        </authorList>
    </citation>
    <scope>NUCLEOTIDE SEQUENCE</scope>
    <source>
        <strain evidence="8">CBS 107.79</strain>
    </source>
</reference>
<organism evidence="8 9">
    <name type="scientific">Bimuria novae-zelandiae CBS 107.79</name>
    <dbReference type="NCBI Taxonomy" id="1447943"/>
    <lineage>
        <taxon>Eukaryota</taxon>
        <taxon>Fungi</taxon>
        <taxon>Dikarya</taxon>
        <taxon>Ascomycota</taxon>
        <taxon>Pezizomycotina</taxon>
        <taxon>Dothideomycetes</taxon>
        <taxon>Pleosporomycetidae</taxon>
        <taxon>Pleosporales</taxon>
        <taxon>Massarineae</taxon>
        <taxon>Didymosphaeriaceae</taxon>
        <taxon>Bimuria</taxon>
    </lineage>
</organism>
<dbReference type="Pfam" id="PF00400">
    <property type="entry name" value="WD40"/>
    <property type="match status" value="12"/>
</dbReference>
<evidence type="ECO:0000313" key="8">
    <source>
        <dbReference type="EMBL" id="KAF1964420.1"/>
    </source>
</evidence>
<dbReference type="PROSITE" id="PS50837">
    <property type="entry name" value="NACHT"/>
    <property type="match status" value="1"/>
</dbReference>
<feature type="repeat" description="WD" evidence="6">
    <location>
        <begin position="800"/>
        <end position="841"/>
    </location>
</feature>
<dbReference type="PANTHER" id="PTHR22847">
    <property type="entry name" value="WD40 REPEAT PROTEIN"/>
    <property type="match status" value="1"/>
</dbReference>
<feature type="repeat" description="WD" evidence="6">
    <location>
        <begin position="842"/>
        <end position="883"/>
    </location>
</feature>
<feature type="repeat" description="WD" evidence="6">
    <location>
        <begin position="716"/>
        <end position="757"/>
    </location>
</feature>
<evidence type="ECO:0000256" key="6">
    <source>
        <dbReference type="PROSITE-ProRule" id="PRU00221"/>
    </source>
</evidence>
<dbReference type="SUPFAM" id="SSF52540">
    <property type="entry name" value="P-loop containing nucleoside triphosphate hydrolases"/>
    <property type="match status" value="1"/>
</dbReference>
<keyword evidence="1 6" id="KW-0853">WD repeat</keyword>
<dbReference type="SUPFAM" id="SSF63829">
    <property type="entry name" value="Calcium-dependent phosphotriesterase"/>
    <property type="match status" value="1"/>
</dbReference>
<keyword evidence="9" id="KW-1185">Reference proteome</keyword>
<dbReference type="InterPro" id="IPR001680">
    <property type="entry name" value="WD40_rpt"/>
</dbReference>
<dbReference type="Gene3D" id="2.130.10.10">
    <property type="entry name" value="YVTN repeat-like/Quinoprotein amine dehydrogenase"/>
    <property type="match status" value="5"/>
</dbReference>
<dbReference type="EMBL" id="ML976788">
    <property type="protein sequence ID" value="KAF1964420.1"/>
    <property type="molecule type" value="Genomic_DNA"/>
</dbReference>
<evidence type="ECO:0000256" key="3">
    <source>
        <dbReference type="ARBA" id="ARBA00038415"/>
    </source>
</evidence>
<dbReference type="GO" id="GO:1990234">
    <property type="term" value="C:transferase complex"/>
    <property type="evidence" value="ECO:0007669"/>
    <property type="project" value="UniProtKB-ARBA"/>
</dbReference>
<gene>
    <name evidence="8" type="ORF">BU23DRAFT_594153</name>
</gene>
<name>A0A6A5UJA4_9PLEO</name>
<feature type="repeat" description="WD" evidence="6">
    <location>
        <begin position="1120"/>
        <end position="1161"/>
    </location>
</feature>
<dbReference type="PANTHER" id="PTHR22847:SF637">
    <property type="entry name" value="WD REPEAT DOMAIN 5B"/>
    <property type="match status" value="1"/>
</dbReference>
<evidence type="ECO:0000313" key="9">
    <source>
        <dbReference type="Proteomes" id="UP000800036"/>
    </source>
</evidence>
<feature type="repeat" description="WD" evidence="6">
    <location>
        <begin position="968"/>
        <end position="1009"/>
    </location>
</feature>
<sequence>MRLLNYDAHSELGIVSFDDSAIPPYAILSHTWGADAEEVTFADLVTGDGKAKRGYEKIRFCGQQARQDGLQYFWVDTCCIDKTDKAELSHAIRSMFRWYQNATKCYVYLADVLTRKRKLDDMLTEVPHTWETAFRASRWFTRGWTLQELLAPRTVEFFSWEWERLGDKRSLKLLIHKITGISHKALDGAPLSQFSVDERLRWKGDRETKREEDAWYSLSGIFDIEIAPAYSEGAANAFRRLMDEIHKLERCIQDIRHTDPHDDKKRIEETKGGLLADSYRWVLDNPTFQQWQQDQHSRLLWVKGDPGKGKTMLLCGIIDELHSSLPKTTPLAYFFCQATDSRINSATAVLRGLLYMLVAQQPLLVSHVRKKHDQAGKALFEDANAWVALTEIFEDVLQDPRLSTTYLIIDALDECVTNLPKLLHVVAKQSCASSRVKWIVSSRNWPSIEEQLERAGNKLRLSLELNAKSVATAVNIFIKQKVDQLAQEKQYKAETRHAVLQHLMLNADDTFLWVALVSESDGAEICQQVLASTAVCYRPVTVAELVALVEPLEDLVNDLESVREIISLCGSFLTLREDTVYFVHQSAKDFLFAKGYKIFPDGTEAAHRVIFSRSLAVLSRTLHRDMYSLKALGFPIDDVKPPNPDPLAASRYSCVYWIDHLCEAKPDSVSNLQVIGAVDKFMRNKYLYWLEGLSLCKSIGEGIVSIEKLCASVQTLEGHSSGVTSVAFSHNSTRIASSSQDKIVKIWDASSGEHLHTLEGHSNWVSSVAFSHNSTRIVSGSWDKTVKIWDVSSGEHLHTLEGHNNYITSVAFSHDSTRIASASHDNTVKIWDANSGEHLHTLKGHSSTVISVAFSHNSTQIASGSYDNTVKIWDASRSKHLHTLKGHGSKVSSVAFSHNSTRIASASWDKTVNIWDASSGEHLHTLEGHSSEVSSVAFSHDSTRIASASGDMTIRIWDTSSGEHLHTLEGHSSEVSSVAFSHNSIRIASASYDNTVKIWDTSSGEHLHALEGHSSWVSSVAFSYDLTRITSASQDETVKIWDASSGEHLHTLKGHSSWVSLVAFSYDSTRIASASGDNTGYSNFVSLVAFSHDSTQIASVSGNTTIRIWDTSTGEHLHTLEGHSSKVSSVAFSHNSTRIASASWDKTVKIWDANRGEHLHTLEGHSSYVTSVAFSHDSTRIASADDHTVKIWDASSGDHLQTLQVGRSLFNIAFDHIGFYLHTEVGVIAISNSATPNRTTAITDPQPQYEYIALSSDSTWITYNSKNILWLPSEYRPSASAMSGKMIVGGTGSGKVWICDLNHDVFHS</sequence>
<dbReference type="Gene3D" id="3.40.50.300">
    <property type="entry name" value="P-loop containing nucleotide triphosphate hydrolases"/>
    <property type="match status" value="1"/>
</dbReference>
<comment type="function">
    <text evidence="5">Involved in mitochondrial fission. Acts as an adapter protein required to form mitochondrial fission complexes. Formation of these complexes is required to promote constriction and fission of the mitochondrial compartment at a late step in mitochondrial division.</text>
</comment>
<evidence type="ECO:0000259" key="7">
    <source>
        <dbReference type="PROSITE" id="PS50837"/>
    </source>
</evidence>
<comment type="similarity">
    <text evidence="3">Belongs to the WD repeat MDV1/CAF4 family.</text>
</comment>
<dbReference type="GO" id="GO:0005634">
    <property type="term" value="C:nucleus"/>
    <property type="evidence" value="ECO:0007669"/>
    <property type="project" value="TreeGrafter"/>
</dbReference>
<dbReference type="InterPro" id="IPR020472">
    <property type="entry name" value="WD40_PAC1"/>
</dbReference>
<dbReference type="CDD" id="cd00200">
    <property type="entry name" value="WD40"/>
    <property type="match status" value="2"/>
</dbReference>
<dbReference type="InterPro" id="IPR027417">
    <property type="entry name" value="P-loop_NTPase"/>
</dbReference>